<dbReference type="Proteomes" id="UP000009136">
    <property type="component" value="Chromosome 20"/>
</dbReference>
<evidence type="ECO:0000256" key="1">
    <source>
        <dbReference type="ARBA" id="ARBA00001593"/>
    </source>
</evidence>
<reference evidence="20" key="3">
    <citation type="submission" date="2025-09" db="UniProtKB">
        <authorList>
            <consortium name="Ensembl"/>
        </authorList>
    </citation>
    <scope>IDENTIFICATION</scope>
    <source>
        <strain evidence="20">Hereford</strain>
    </source>
</reference>
<dbReference type="GO" id="GO:0006171">
    <property type="term" value="P:cAMP biosynthetic process"/>
    <property type="evidence" value="ECO:0007669"/>
    <property type="project" value="UniProtKB-KW"/>
</dbReference>
<keyword evidence="10 18" id="KW-1133">Transmembrane helix</keyword>
<evidence type="ECO:0000256" key="11">
    <source>
        <dbReference type="ARBA" id="ARBA00022998"/>
    </source>
</evidence>
<keyword evidence="6" id="KW-0677">Repeat</keyword>
<dbReference type="PANTHER" id="PTHR45627:SF6">
    <property type="entry name" value="ADENYLATE CYCLASE TYPE 2"/>
    <property type="match status" value="1"/>
</dbReference>
<feature type="transmembrane region" description="Helical" evidence="18">
    <location>
        <begin position="158"/>
        <end position="181"/>
    </location>
</feature>
<evidence type="ECO:0000256" key="6">
    <source>
        <dbReference type="ARBA" id="ARBA00022737"/>
    </source>
</evidence>
<dbReference type="PROSITE" id="PS00452">
    <property type="entry name" value="GUANYLATE_CYCLASE_1"/>
    <property type="match status" value="2"/>
</dbReference>
<keyword evidence="14 15" id="KW-0456">Lyase</keyword>
<feature type="transmembrane region" description="Helical" evidence="18">
    <location>
        <begin position="187"/>
        <end position="207"/>
    </location>
</feature>
<dbReference type="Pfam" id="PF06327">
    <property type="entry name" value="Adcy_cons_dom"/>
    <property type="match status" value="1"/>
</dbReference>
<dbReference type="GO" id="GO:0046872">
    <property type="term" value="F:metal ion binding"/>
    <property type="evidence" value="ECO:0007669"/>
    <property type="project" value="UniProtKB-KW"/>
</dbReference>
<evidence type="ECO:0000259" key="19">
    <source>
        <dbReference type="PROSITE" id="PS50125"/>
    </source>
</evidence>
<dbReference type="GO" id="GO:0035556">
    <property type="term" value="P:intracellular signal transduction"/>
    <property type="evidence" value="ECO:0007669"/>
    <property type="project" value="InterPro"/>
</dbReference>
<evidence type="ECO:0000256" key="8">
    <source>
        <dbReference type="ARBA" id="ARBA00022840"/>
    </source>
</evidence>
<keyword evidence="13" id="KW-0325">Glycoprotein</keyword>
<dbReference type="InterPro" id="IPR001054">
    <property type="entry name" value="A/G_cyclase"/>
</dbReference>
<evidence type="ECO:0000256" key="13">
    <source>
        <dbReference type="ARBA" id="ARBA00023180"/>
    </source>
</evidence>
<feature type="domain" description="Guanylate cyclase" evidence="19">
    <location>
        <begin position="290"/>
        <end position="417"/>
    </location>
</feature>
<dbReference type="Ensembl" id="ENSBTAT00000103252.1">
    <property type="protein sequence ID" value="ENSBTAP00000091897.1"/>
    <property type="gene ID" value="ENSBTAG00000019210.6"/>
</dbReference>
<feature type="transmembrane region" description="Helical" evidence="18">
    <location>
        <begin position="46"/>
        <end position="70"/>
    </location>
</feature>
<evidence type="ECO:0000256" key="7">
    <source>
        <dbReference type="ARBA" id="ARBA00022741"/>
    </source>
</evidence>
<gene>
    <name evidence="20" type="primary">ADCY2</name>
</gene>
<dbReference type="PANTHER" id="PTHR45627">
    <property type="entry name" value="ADENYLATE CYCLASE TYPE 1"/>
    <property type="match status" value="1"/>
</dbReference>
<keyword evidence="5 15" id="KW-0479">Metal-binding</keyword>
<keyword evidence="9 15" id="KW-0460">Magnesium</keyword>
<feature type="binding site" evidence="16">
    <location>
        <position position="295"/>
    </location>
    <ligand>
        <name>Mg(2+)</name>
        <dbReference type="ChEBI" id="CHEBI:18420"/>
        <label>1</label>
        <note>catalytic</note>
    </ligand>
</feature>
<dbReference type="Pfam" id="PF00211">
    <property type="entry name" value="Guanylate_cyc"/>
    <property type="match status" value="2"/>
</dbReference>
<evidence type="ECO:0000313" key="20">
    <source>
        <dbReference type="Ensembl" id="ENSBTAP00000091897.1"/>
    </source>
</evidence>
<dbReference type="FunFam" id="3.30.70.1230:FF:000008">
    <property type="entry name" value="Adenylate cyclase type 9"/>
    <property type="match status" value="1"/>
</dbReference>
<dbReference type="SUPFAM" id="SSF55073">
    <property type="entry name" value="Nucleotide cyclase"/>
    <property type="match status" value="2"/>
</dbReference>
<keyword evidence="21" id="KW-1185">Reference proteome</keyword>
<comment type="function">
    <text evidence="15">Catalyzes the formation of the signaling molecule cAMP in response to G-protein signaling.</text>
</comment>
<feature type="transmembrane region" description="Helical" evidence="18">
    <location>
        <begin position="627"/>
        <end position="652"/>
    </location>
</feature>
<dbReference type="SMART" id="SM00044">
    <property type="entry name" value="CYCc"/>
    <property type="match status" value="2"/>
</dbReference>
<evidence type="ECO:0000256" key="15">
    <source>
        <dbReference type="PIRNR" id="PIRNR039050"/>
    </source>
</evidence>
<dbReference type="PIRSF" id="PIRSF039050">
    <property type="entry name" value="Ade_cyc"/>
    <property type="match status" value="1"/>
</dbReference>
<feature type="transmembrane region" description="Helical" evidence="18">
    <location>
        <begin position="131"/>
        <end position="151"/>
    </location>
</feature>
<sequence>MWQEAMRRRRYLRDRAEAAAGGGDGLQRSRDWLYESYYRMSQQHPLIVFLLLIVMGACLALLAVFFALRLEVEDHVAFLITVPTALAIFFAIFILVCVESVFKKLLRLFSLVIWICLVAMGYLFMCFGGTVSPWDQVSFFLFIIFVVYTMLPFNMRDAIIASVLTSSSHTIVLSVCLSATPGAKEHLVWQILANVIIFICGNLAGAYHKHLMELALQQTYQDTCNCIKSRIKLEFEKRQQERLLLSLLPAHIAMEMKAEIIQRLQGPKAGQMENTNNFHNLYVKRHTNVSILYADIVGFTRLASDCSPGELVHMLNELFGKFDQIAKENECMRIKILGDCYYCVSGLPISLPNHAKNCVKMGLDMCEAIKKVRDATGVDINMRVGVHSGNVLCGVIGLQKWQYDVWSHDVTLANHMEAGGVPGRVHISSVTLQHLNGAYKVEEGDGDIRDPYLKQHLVKTYFVINPKGERRSPQHLFRPRHTLDGAKMRASVRMTRYLESWGAAKPFAHLHHRDSMTTENGKISTTDVPMGQHNFQNRTLRTKSQKKRFEEELNERMIQAIDGINAQKQWLKSEDIQRISLLFYNKIIEKEYRATALPAFKYYVTCACLIFFCIFIVQVLVLPKTSILGISFGAAFLSLAFILFVCFAGQLLQCSKKASASLLWLLKSSGIIANRPWPRISLTVITTAIILTMAVFNMFFLSDSEETILPTANASNTSLSGASNQAAILRAQNLFFLPYFIYSCILGLISCSVFLRVNYELKMLIMMAALVGYNTIFLHTHAPLLDDYSQVLFERPGIWKDLKTMGSVSLFIFFITLLVLGRQLLSKPKFSGVEKIKTIGSTYMAATGLSAVPSQEHAQEPERQYMHIGTMVEFAFALVGKLDAINKHSFNDFKLRVGINHGPVIAGVIGAQKPQYDIWGNTVNVASRMDSTGVLDKIQVTEETSIILQTLGYTCTCRGIINVKGKGDLKTYFVNTEMSRSLSQSNLTS</sequence>
<keyword evidence="11 15" id="KW-0115">cAMP biosynthesis</keyword>
<comment type="cofactor">
    <cofactor evidence="16">
        <name>Mg(2+)</name>
        <dbReference type="ChEBI" id="CHEBI:18420"/>
    </cofactor>
    <cofactor evidence="16">
        <name>Mn(2+)</name>
        <dbReference type="ChEBI" id="CHEBI:29035"/>
    </cofactor>
    <text evidence="16">Binds 2 magnesium ions per subunit. Is also active with manganese (in vitro).</text>
</comment>
<feature type="transmembrane region" description="Helical" evidence="18">
    <location>
        <begin position="680"/>
        <end position="701"/>
    </location>
</feature>
<evidence type="ECO:0000313" key="21">
    <source>
        <dbReference type="Proteomes" id="UP000009136"/>
    </source>
</evidence>
<evidence type="ECO:0000256" key="18">
    <source>
        <dbReference type="SAM" id="Phobius"/>
    </source>
</evidence>
<feature type="transmembrane region" description="Helical" evidence="18">
    <location>
        <begin position="76"/>
        <end position="98"/>
    </location>
</feature>
<comment type="subcellular location">
    <subcellularLocation>
        <location evidence="3">Membrane</location>
        <topology evidence="3">Multi-pass membrane protein</topology>
    </subcellularLocation>
</comment>
<comment type="similarity">
    <text evidence="15 17">Belongs to the adenylyl cyclase class-4/guanylyl cyclase family.</text>
</comment>
<feature type="binding site" evidence="16">
    <location>
        <position position="339"/>
    </location>
    <ligand>
        <name>Mg(2+)</name>
        <dbReference type="ChEBI" id="CHEBI:18420"/>
        <label>2</label>
        <note>catalytic</note>
    </ligand>
</feature>
<dbReference type="FunFam" id="3.30.70.1230:FF:000010">
    <property type="entry name" value="Adenylate cyclase 2"/>
    <property type="match status" value="1"/>
</dbReference>
<proteinExistence type="inferred from homology"/>
<name>A0AAA9SZK6_BOVIN</name>
<evidence type="ECO:0000256" key="9">
    <source>
        <dbReference type="ARBA" id="ARBA00022842"/>
    </source>
</evidence>
<reference evidence="20" key="2">
    <citation type="submission" date="2025-08" db="UniProtKB">
        <authorList>
            <consortium name="Ensembl"/>
        </authorList>
    </citation>
    <scope>IDENTIFICATION</scope>
    <source>
        <strain evidence="20">Hereford</strain>
    </source>
</reference>
<evidence type="ECO:0000256" key="5">
    <source>
        <dbReference type="ARBA" id="ARBA00022723"/>
    </source>
</evidence>
<keyword evidence="4 18" id="KW-0812">Transmembrane</keyword>
<evidence type="ECO:0000256" key="3">
    <source>
        <dbReference type="ARBA" id="ARBA00004141"/>
    </source>
</evidence>
<dbReference type="InterPro" id="IPR032628">
    <property type="entry name" value="AC_N"/>
</dbReference>
<comment type="cofactor">
    <cofactor evidence="2">
        <name>Mn(2+)</name>
        <dbReference type="ChEBI" id="CHEBI:29035"/>
    </cofactor>
</comment>
<dbReference type="InterPro" id="IPR009398">
    <property type="entry name" value="Adcy_conserved_dom"/>
</dbReference>
<dbReference type="Pfam" id="PF16214">
    <property type="entry name" value="AC_N"/>
    <property type="match status" value="1"/>
</dbReference>
<dbReference type="InterPro" id="IPR029787">
    <property type="entry name" value="Nucleotide_cyclase"/>
</dbReference>
<reference evidence="20" key="1">
    <citation type="submission" date="2018-03" db="EMBL/GenBank/DDBJ databases">
        <title>ARS-UCD1.2.</title>
        <authorList>
            <person name="Rosen B.D."/>
            <person name="Bickhart D.M."/>
            <person name="Koren S."/>
            <person name="Schnabel R.D."/>
            <person name="Hall R."/>
            <person name="Zimin A."/>
            <person name="Dreischer C."/>
            <person name="Schultheiss S."/>
            <person name="Schroeder S.G."/>
            <person name="Elsik C.G."/>
            <person name="Couldrey C."/>
            <person name="Liu G.E."/>
            <person name="Van Tassell C.P."/>
            <person name="Phillippy A.M."/>
            <person name="Smith T.P.L."/>
            <person name="Medrano J.F."/>
        </authorList>
    </citation>
    <scope>NUCLEOTIDE SEQUENCE [LARGE SCALE GENOMIC DNA]</scope>
    <source>
        <strain evidence="20">Hereford</strain>
    </source>
</reference>
<feature type="binding site" evidence="16">
    <location>
        <position position="296"/>
    </location>
    <ligand>
        <name>Mg(2+)</name>
        <dbReference type="ChEBI" id="CHEBI:18420"/>
        <label>2</label>
        <note>catalytic</note>
    </ligand>
</feature>
<dbReference type="GeneTree" id="ENSGT00940000156424"/>
<dbReference type="GO" id="GO:0005886">
    <property type="term" value="C:plasma membrane"/>
    <property type="evidence" value="ECO:0007669"/>
    <property type="project" value="InterPro"/>
</dbReference>
<keyword evidence="7 15" id="KW-0547">Nucleotide-binding</keyword>
<feature type="transmembrane region" description="Helical" evidence="18">
    <location>
        <begin position="739"/>
        <end position="757"/>
    </location>
</feature>
<feature type="transmembrane region" description="Helical" evidence="18">
    <location>
        <begin position="764"/>
        <end position="782"/>
    </location>
</feature>
<evidence type="ECO:0000256" key="4">
    <source>
        <dbReference type="ARBA" id="ARBA00022692"/>
    </source>
</evidence>
<comment type="catalytic activity">
    <reaction evidence="1 15">
        <text>ATP = 3',5'-cyclic AMP + diphosphate</text>
        <dbReference type="Rhea" id="RHEA:15389"/>
        <dbReference type="ChEBI" id="CHEBI:30616"/>
        <dbReference type="ChEBI" id="CHEBI:33019"/>
        <dbReference type="ChEBI" id="CHEBI:58165"/>
        <dbReference type="EC" id="4.6.1.1"/>
    </reaction>
</comment>
<accession>A0AAA9SZK6</accession>
<keyword evidence="8 15" id="KW-0067">ATP-binding</keyword>
<feature type="transmembrane region" description="Helical" evidence="18">
    <location>
        <begin position="802"/>
        <end position="821"/>
    </location>
</feature>
<keyword evidence="16" id="KW-0464">Manganese</keyword>
<organism evidence="20 21">
    <name type="scientific">Bos taurus</name>
    <name type="common">Bovine</name>
    <dbReference type="NCBI Taxonomy" id="9913"/>
    <lineage>
        <taxon>Eukaryota</taxon>
        <taxon>Metazoa</taxon>
        <taxon>Chordata</taxon>
        <taxon>Craniata</taxon>
        <taxon>Vertebrata</taxon>
        <taxon>Euteleostomi</taxon>
        <taxon>Mammalia</taxon>
        <taxon>Eutheria</taxon>
        <taxon>Laurasiatheria</taxon>
        <taxon>Artiodactyla</taxon>
        <taxon>Ruminantia</taxon>
        <taxon>Pecora</taxon>
        <taxon>Bovidae</taxon>
        <taxon>Bovinae</taxon>
        <taxon>Bos</taxon>
    </lineage>
</organism>
<dbReference type="InterPro" id="IPR018297">
    <property type="entry name" value="A/G_cyclase_CS"/>
</dbReference>
<protein>
    <recommendedName>
        <fullName evidence="15">Adenylate cyclase type 2</fullName>
        <ecNumber evidence="15">4.6.1.1</ecNumber>
    </recommendedName>
</protein>
<dbReference type="PROSITE" id="PS50125">
    <property type="entry name" value="GUANYLATE_CYCLASE_2"/>
    <property type="match status" value="2"/>
</dbReference>
<dbReference type="InterPro" id="IPR030672">
    <property type="entry name" value="Adcy"/>
</dbReference>
<feature type="domain" description="Guanylate cyclase" evidence="19">
    <location>
        <begin position="764"/>
        <end position="930"/>
    </location>
</feature>
<dbReference type="CDD" id="cd07302">
    <property type="entry name" value="CHD"/>
    <property type="match status" value="2"/>
</dbReference>
<dbReference type="GO" id="GO:0005524">
    <property type="term" value="F:ATP binding"/>
    <property type="evidence" value="ECO:0007669"/>
    <property type="project" value="UniProtKB-UniRule"/>
</dbReference>
<feature type="binding site" evidence="16">
    <location>
        <position position="295"/>
    </location>
    <ligand>
        <name>Mg(2+)</name>
        <dbReference type="ChEBI" id="CHEBI:18420"/>
        <label>2</label>
        <note>catalytic</note>
    </ligand>
</feature>
<feature type="binding site" evidence="16">
    <location>
        <position position="339"/>
    </location>
    <ligand>
        <name>Mg(2+)</name>
        <dbReference type="ChEBI" id="CHEBI:18420"/>
        <label>1</label>
        <note>catalytic</note>
    </ligand>
</feature>
<dbReference type="AlphaFoldDB" id="A0AAA9SZK6"/>
<feature type="transmembrane region" description="Helical" evidence="18">
    <location>
        <begin position="105"/>
        <end position="125"/>
    </location>
</feature>
<dbReference type="Gene3D" id="3.30.70.1230">
    <property type="entry name" value="Nucleotide cyclase"/>
    <property type="match status" value="2"/>
</dbReference>
<evidence type="ECO:0000256" key="12">
    <source>
        <dbReference type="ARBA" id="ARBA00023136"/>
    </source>
</evidence>
<evidence type="ECO:0000256" key="10">
    <source>
        <dbReference type="ARBA" id="ARBA00022989"/>
    </source>
</evidence>
<dbReference type="EC" id="4.6.1.1" evidence="15"/>
<evidence type="ECO:0000256" key="14">
    <source>
        <dbReference type="ARBA" id="ARBA00023239"/>
    </source>
</evidence>
<feature type="transmembrane region" description="Helical" evidence="18">
    <location>
        <begin position="600"/>
        <end position="621"/>
    </location>
</feature>
<dbReference type="GO" id="GO:0004016">
    <property type="term" value="F:adenylate cyclase activity"/>
    <property type="evidence" value="ECO:0007669"/>
    <property type="project" value="UniProtKB-EC"/>
</dbReference>
<evidence type="ECO:0000256" key="2">
    <source>
        <dbReference type="ARBA" id="ARBA00001936"/>
    </source>
</evidence>
<keyword evidence="12 15" id="KW-0472">Membrane</keyword>
<evidence type="ECO:0000256" key="17">
    <source>
        <dbReference type="RuleBase" id="RU000405"/>
    </source>
</evidence>
<evidence type="ECO:0000256" key="16">
    <source>
        <dbReference type="PIRSR" id="PIRSR039050-51"/>
    </source>
</evidence>